<dbReference type="AlphaFoldDB" id="A0A816HSD6"/>
<dbReference type="Proteomes" id="UP000663828">
    <property type="component" value="Unassembled WGS sequence"/>
</dbReference>
<name>A0A816HSD6_ADIRI</name>
<proteinExistence type="predicted"/>
<comment type="caution">
    <text evidence="1">The sequence shown here is derived from an EMBL/GenBank/DDBJ whole genome shotgun (WGS) entry which is preliminary data.</text>
</comment>
<reference evidence="1" key="1">
    <citation type="submission" date="2021-02" db="EMBL/GenBank/DDBJ databases">
        <authorList>
            <person name="Nowell W R."/>
        </authorList>
    </citation>
    <scope>NUCLEOTIDE SEQUENCE</scope>
</reference>
<accession>A0A816HSD6</accession>
<protein>
    <submittedName>
        <fullName evidence="1">Uncharacterized protein</fullName>
    </submittedName>
</protein>
<evidence type="ECO:0000313" key="2">
    <source>
        <dbReference type="Proteomes" id="UP000663828"/>
    </source>
</evidence>
<keyword evidence="2" id="KW-1185">Reference proteome</keyword>
<gene>
    <name evidence="1" type="ORF">XAT740_LOCUS63283</name>
</gene>
<dbReference type="EMBL" id="CAJNOR010019200">
    <property type="protein sequence ID" value="CAF1689383.1"/>
    <property type="molecule type" value="Genomic_DNA"/>
</dbReference>
<sequence length="32" mass="3830">IDANKRFRHWYRTATTTTTTTIFPHVGTNREH</sequence>
<feature type="non-terminal residue" evidence="1">
    <location>
        <position position="1"/>
    </location>
</feature>
<organism evidence="1 2">
    <name type="scientific">Adineta ricciae</name>
    <name type="common">Rotifer</name>
    <dbReference type="NCBI Taxonomy" id="249248"/>
    <lineage>
        <taxon>Eukaryota</taxon>
        <taxon>Metazoa</taxon>
        <taxon>Spiralia</taxon>
        <taxon>Gnathifera</taxon>
        <taxon>Rotifera</taxon>
        <taxon>Eurotatoria</taxon>
        <taxon>Bdelloidea</taxon>
        <taxon>Adinetida</taxon>
        <taxon>Adinetidae</taxon>
        <taxon>Adineta</taxon>
    </lineage>
</organism>
<evidence type="ECO:0000313" key="1">
    <source>
        <dbReference type="EMBL" id="CAF1689383.1"/>
    </source>
</evidence>